<dbReference type="NCBIfam" id="NF033114">
    <property type="entry name" value="phos_trans_CPT"/>
    <property type="match status" value="1"/>
</dbReference>
<organism evidence="5 6">
    <name type="scientific">Crossiella equi</name>
    <dbReference type="NCBI Taxonomy" id="130796"/>
    <lineage>
        <taxon>Bacteria</taxon>
        <taxon>Bacillati</taxon>
        <taxon>Actinomycetota</taxon>
        <taxon>Actinomycetes</taxon>
        <taxon>Pseudonocardiales</taxon>
        <taxon>Pseudonocardiaceae</taxon>
        <taxon>Crossiella</taxon>
    </lineage>
</organism>
<evidence type="ECO:0000256" key="2">
    <source>
        <dbReference type="ARBA" id="ARBA00022741"/>
    </source>
</evidence>
<protein>
    <submittedName>
        <fullName evidence="5">Chloramphenicol 3-O phosphotransferase</fullName>
        <ecNumber evidence="5">2.7.1.-</ecNumber>
    </submittedName>
</protein>
<dbReference type="EC" id="2.7.1.-" evidence="5"/>
<name>A0ABS5ABR5_9PSEU</name>
<evidence type="ECO:0000313" key="6">
    <source>
        <dbReference type="Proteomes" id="UP001519363"/>
    </source>
</evidence>
<dbReference type="EMBL" id="JAGIOO010000001">
    <property type="protein sequence ID" value="MBP2474034.1"/>
    <property type="molecule type" value="Genomic_DNA"/>
</dbReference>
<dbReference type="InterPro" id="IPR027417">
    <property type="entry name" value="P-loop_NTPase"/>
</dbReference>
<gene>
    <name evidence="5" type="ORF">JOF53_002906</name>
</gene>
<dbReference type="Pfam" id="PF07931">
    <property type="entry name" value="CPT"/>
    <property type="match status" value="1"/>
</dbReference>
<keyword evidence="6" id="KW-1185">Reference proteome</keyword>
<proteinExistence type="predicted"/>
<dbReference type="RefSeq" id="WP_249044616.1">
    <property type="nucleotide sequence ID" value="NZ_JAGIOO010000001.1"/>
</dbReference>
<sequence length="177" mass="18402">MSTQVIVLNGGSSSGKSGIARCLQAVLPEPWLVVGVDIFVGLLPASLRDGGGGIGFAPDGQVLVGEEFRRLEDTWLAGVAAMVRAGARVVVDEVLLGGGQGQRRWQAVLGGLEVLWVGVRCPAEVAAGRELARGDRITGMAAAQAEVVHVGMRYDLEISTDGIESLECARLIAARVG</sequence>
<dbReference type="GO" id="GO:0016740">
    <property type="term" value="F:transferase activity"/>
    <property type="evidence" value="ECO:0007669"/>
    <property type="project" value="UniProtKB-KW"/>
</dbReference>
<dbReference type="SUPFAM" id="SSF52540">
    <property type="entry name" value="P-loop containing nucleoside triphosphate hydrolases"/>
    <property type="match status" value="1"/>
</dbReference>
<keyword evidence="2" id="KW-0547">Nucleotide-binding</keyword>
<keyword evidence="3" id="KW-0418">Kinase</keyword>
<evidence type="ECO:0000256" key="3">
    <source>
        <dbReference type="ARBA" id="ARBA00022777"/>
    </source>
</evidence>
<dbReference type="PIRSF" id="PIRSF007531">
    <property type="entry name" value="CPT"/>
    <property type="match status" value="1"/>
</dbReference>
<dbReference type="Gene3D" id="3.40.50.300">
    <property type="entry name" value="P-loop containing nucleotide triphosphate hydrolases"/>
    <property type="match status" value="1"/>
</dbReference>
<dbReference type="PROSITE" id="PS01075">
    <property type="entry name" value="ACETATE_KINASE_1"/>
    <property type="match status" value="1"/>
</dbReference>
<comment type="caution">
    <text evidence="5">The sequence shown here is derived from an EMBL/GenBank/DDBJ whole genome shotgun (WGS) entry which is preliminary data.</text>
</comment>
<keyword evidence="1 5" id="KW-0808">Transferase</keyword>
<dbReference type="Proteomes" id="UP001519363">
    <property type="component" value="Unassembled WGS sequence"/>
</dbReference>
<evidence type="ECO:0000313" key="5">
    <source>
        <dbReference type="EMBL" id="MBP2474034.1"/>
    </source>
</evidence>
<dbReference type="InterPro" id="IPR012853">
    <property type="entry name" value="CPT"/>
</dbReference>
<accession>A0ABS5ABR5</accession>
<keyword evidence="4" id="KW-0067">ATP-binding</keyword>
<evidence type="ECO:0000256" key="1">
    <source>
        <dbReference type="ARBA" id="ARBA00022679"/>
    </source>
</evidence>
<dbReference type="InterPro" id="IPR023865">
    <property type="entry name" value="Aliphatic_acid_kinase_CS"/>
</dbReference>
<reference evidence="5 6" key="1">
    <citation type="submission" date="2021-03" db="EMBL/GenBank/DDBJ databases">
        <title>Sequencing the genomes of 1000 actinobacteria strains.</title>
        <authorList>
            <person name="Klenk H.-P."/>
        </authorList>
    </citation>
    <scope>NUCLEOTIDE SEQUENCE [LARGE SCALE GENOMIC DNA]</scope>
    <source>
        <strain evidence="5 6">DSM 44580</strain>
    </source>
</reference>
<evidence type="ECO:0000256" key="4">
    <source>
        <dbReference type="ARBA" id="ARBA00022840"/>
    </source>
</evidence>